<organism evidence="11 12">
    <name type="scientific">Pestalotiopsis fici (strain W106-1 / CGMCC3.15140)</name>
    <dbReference type="NCBI Taxonomy" id="1229662"/>
    <lineage>
        <taxon>Eukaryota</taxon>
        <taxon>Fungi</taxon>
        <taxon>Dikarya</taxon>
        <taxon>Ascomycota</taxon>
        <taxon>Pezizomycotina</taxon>
        <taxon>Sordariomycetes</taxon>
        <taxon>Xylariomycetidae</taxon>
        <taxon>Amphisphaeriales</taxon>
        <taxon>Sporocadaceae</taxon>
        <taxon>Pestalotiopsis</taxon>
    </lineage>
</organism>
<sequence length="672" mass="73757">MTSRQATTWEEYERASSPGRHDSLSSSPRGSVQFEDQQGLLDEREDRGPHDWTNQLRRRSSVQNRLAAIAGIGGVNSLRQFSRSWQRASAFPEIIPQRPAFMFAPDQEPAHNTIEPLSYERTDVEAGARTSLLRGQLEVPENAVLDDGDDSGSAGPHRSFSHDNEHKPFDNGLSRVISPSGSVRSNSIFEIPPHLSAMPLVGSYSSQRTYGTVGSEISRPSIAHAAELWRQQQESGADLPDGTRPPIMVKEVEQEDGKIVLAVAGQSTLPQTVVNSTNVLIGVGLLSLPIGIKYAGWLCGMITLFLGATVTSWTARLLAKCMDLDPTVITFSDVAFISFGHRARVITSVLFTLELLAACVALIVLFAESLILLFPGALTLTGWKIVCTLILIPLQFAPLKVLSFTSFIGILSVMSICLILILDGLIKTESPGSLIEPAATYIFPENWLTLPLSFGLLMSPWGGHSVFPNIYRDMRHPRRYNEAVKITFSFTYMIDATVAVVGYIMFGDGVRDSVTNNLLRTTGYPAVMNVLLVIFIAIIPLTKIPLNAQPIISTMEVLAGLRQQVVAEDQVLVGRSSMFRGIMKVVIRIMTLLAFLVIAILFPAFDSIMAFMGSALCFTICITLPIAFYLKLYSHEITAKERLIMWTVMTLSFVLSVVGTVWAFLPKSMIGA</sequence>
<dbReference type="GO" id="GO:0015824">
    <property type="term" value="P:proline transport"/>
    <property type="evidence" value="ECO:0007669"/>
    <property type="project" value="EnsemblFungi"/>
</dbReference>
<dbReference type="GO" id="GO:0005290">
    <property type="term" value="F:L-histidine transmembrane transporter activity"/>
    <property type="evidence" value="ECO:0007669"/>
    <property type="project" value="EnsemblFungi"/>
</dbReference>
<dbReference type="OrthoDB" id="655540at2759"/>
<dbReference type="GeneID" id="19276928"/>
<feature type="region of interest" description="Disordered" evidence="8">
    <location>
        <begin position="1"/>
        <end position="52"/>
    </location>
</feature>
<dbReference type="GO" id="GO:0015186">
    <property type="term" value="F:L-glutamine transmembrane transporter activity"/>
    <property type="evidence" value="ECO:0007669"/>
    <property type="project" value="EnsemblFungi"/>
</dbReference>
<evidence type="ECO:0000313" key="11">
    <source>
        <dbReference type="EMBL" id="ETS76528.1"/>
    </source>
</evidence>
<dbReference type="InParanoid" id="W3WRP3"/>
<feature type="transmembrane region" description="Helical" evidence="9">
    <location>
        <begin position="526"/>
        <end position="546"/>
    </location>
</feature>
<dbReference type="KEGG" id="pfy:PFICI_11915"/>
<dbReference type="GO" id="GO:0007034">
    <property type="term" value="P:vacuolar transport"/>
    <property type="evidence" value="ECO:0007669"/>
    <property type="project" value="EnsemblFungi"/>
</dbReference>
<protein>
    <recommendedName>
        <fullName evidence="10">Amino acid transporter transmembrane domain-containing protein</fullName>
    </recommendedName>
</protein>
<feature type="transmembrane region" description="Helical" evidence="9">
    <location>
        <begin position="446"/>
        <end position="471"/>
    </location>
</feature>
<keyword evidence="7 9" id="KW-0472">Membrane</keyword>
<evidence type="ECO:0000256" key="5">
    <source>
        <dbReference type="ARBA" id="ARBA00022970"/>
    </source>
</evidence>
<dbReference type="Pfam" id="PF01490">
    <property type="entry name" value="Aa_trans"/>
    <property type="match status" value="1"/>
</dbReference>
<proteinExistence type="inferred from homology"/>
<evidence type="ECO:0000256" key="6">
    <source>
        <dbReference type="ARBA" id="ARBA00022989"/>
    </source>
</evidence>
<feature type="transmembrane region" description="Helical" evidence="9">
    <location>
        <begin position="483"/>
        <end position="506"/>
    </location>
</feature>
<keyword evidence="6 9" id="KW-1133">Transmembrane helix</keyword>
<gene>
    <name evidence="11" type="ORF">PFICI_11915</name>
</gene>
<comment type="subcellular location">
    <subcellularLocation>
        <location evidence="1">Membrane</location>
        <topology evidence="1">Multi-pass membrane protein</topology>
    </subcellularLocation>
</comment>
<feature type="transmembrane region" description="Helical" evidence="9">
    <location>
        <begin position="401"/>
        <end position="426"/>
    </location>
</feature>
<evidence type="ECO:0000256" key="4">
    <source>
        <dbReference type="ARBA" id="ARBA00022692"/>
    </source>
</evidence>
<dbReference type="InterPro" id="IPR013057">
    <property type="entry name" value="AA_transpt_TM"/>
</dbReference>
<evidence type="ECO:0000256" key="7">
    <source>
        <dbReference type="ARBA" id="ARBA00023136"/>
    </source>
</evidence>
<feature type="compositionally biased region" description="Basic and acidic residues" evidence="8">
    <location>
        <begin position="160"/>
        <end position="169"/>
    </location>
</feature>
<feature type="compositionally biased region" description="Basic and acidic residues" evidence="8">
    <location>
        <begin position="11"/>
        <end position="23"/>
    </location>
</feature>
<keyword evidence="5" id="KW-0029">Amino-acid transport</keyword>
<keyword evidence="12" id="KW-1185">Reference proteome</keyword>
<name>W3WRP3_PESFW</name>
<evidence type="ECO:0000256" key="9">
    <source>
        <dbReference type="SAM" id="Phobius"/>
    </source>
</evidence>
<feature type="domain" description="Amino acid transporter transmembrane" evidence="10">
    <location>
        <begin position="266"/>
        <end position="661"/>
    </location>
</feature>
<evidence type="ECO:0000256" key="1">
    <source>
        <dbReference type="ARBA" id="ARBA00004141"/>
    </source>
</evidence>
<accession>W3WRP3</accession>
<dbReference type="RefSeq" id="XP_007838687.1">
    <property type="nucleotide sequence ID" value="XM_007840496.1"/>
</dbReference>
<feature type="transmembrane region" description="Helical" evidence="9">
    <location>
        <begin position="345"/>
        <end position="366"/>
    </location>
</feature>
<dbReference type="GO" id="GO:0015188">
    <property type="term" value="F:L-isoleucine transmembrane transporter activity"/>
    <property type="evidence" value="ECO:0007669"/>
    <property type="project" value="EnsemblFungi"/>
</dbReference>
<dbReference type="PANTHER" id="PTHR22950:SF692">
    <property type="entry name" value="TRANSMEMBRANE AMINO ACID TRANSPORTER FAMILY PROTEIN"/>
    <property type="match status" value="1"/>
</dbReference>
<evidence type="ECO:0000256" key="2">
    <source>
        <dbReference type="ARBA" id="ARBA00008066"/>
    </source>
</evidence>
<dbReference type="GO" id="GO:0000329">
    <property type="term" value="C:fungal-type vacuole membrane"/>
    <property type="evidence" value="ECO:0007669"/>
    <property type="project" value="EnsemblFungi"/>
</dbReference>
<feature type="transmembrane region" description="Helical" evidence="9">
    <location>
        <begin position="611"/>
        <end position="631"/>
    </location>
</feature>
<evidence type="ECO:0000256" key="3">
    <source>
        <dbReference type="ARBA" id="ARBA00022448"/>
    </source>
</evidence>
<keyword evidence="3" id="KW-0813">Transport</keyword>
<dbReference type="FunCoup" id="W3WRP3">
    <property type="interactions" value="355"/>
</dbReference>
<feature type="region of interest" description="Disordered" evidence="8">
    <location>
        <begin position="140"/>
        <end position="177"/>
    </location>
</feature>
<feature type="compositionally biased region" description="Polar residues" evidence="8">
    <location>
        <begin position="24"/>
        <end position="36"/>
    </location>
</feature>
<reference evidence="12" key="1">
    <citation type="journal article" date="2015" name="BMC Genomics">
        <title>Genomic and transcriptomic analysis of the endophytic fungus Pestalotiopsis fici reveals its lifestyle and high potential for synthesis of natural products.</title>
        <authorList>
            <person name="Wang X."/>
            <person name="Zhang X."/>
            <person name="Liu L."/>
            <person name="Xiang M."/>
            <person name="Wang W."/>
            <person name="Sun X."/>
            <person name="Che Y."/>
            <person name="Guo L."/>
            <person name="Liu G."/>
            <person name="Guo L."/>
            <person name="Wang C."/>
            <person name="Yin W.B."/>
            <person name="Stadler M."/>
            <person name="Zhang X."/>
            <person name="Liu X."/>
        </authorList>
    </citation>
    <scope>NUCLEOTIDE SEQUENCE [LARGE SCALE GENOMIC DNA]</scope>
    <source>
        <strain evidence="12">W106-1 / CGMCC3.15140</strain>
    </source>
</reference>
<dbReference type="HOGENOM" id="CLU_009646_8_1_1"/>
<keyword evidence="4 9" id="KW-0812">Transmembrane</keyword>
<dbReference type="eggNOG" id="KOG1303">
    <property type="taxonomic scope" value="Eukaryota"/>
</dbReference>
<feature type="transmembrane region" description="Helical" evidence="9">
    <location>
        <begin position="372"/>
        <end position="394"/>
    </location>
</feature>
<dbReference type="AlphaFoldDB" id="W3WRP3"/>
<dbReference type="Proteomes" id="UP000030651">
    <property type="component" value="Unassembled WGS sequence"/>
</dbReference>
<feature type="transmembrane region" description="Helical" evidence="9">
    <location>
        <begin position="294"/>
        <end position="315"/>
    </location>
</feature>
<feature type="transmembrane region" description="Helical" evidence="9">
    <location>
        <begin position="585"/>
        <end position="605"/>
    </location>
</feature>
<evidence type="ECO:0000256" key="8">
    <source>
        <dbReference type="SAM" id="MobiDB-lite"/>
    </source>
</evidence>
<dbReference type="EMBL" id="KI912117">
    <property type="protein sequence ID" value="ETS76528.1"/>
    <property type="molecule type" value="Genomic_DNA"/>
</dbReference>
<feature type="compositionally biased region" description="Basic and acidic residues" evidence="8">
    <location>
        <begin position="41"/>
        <end position="50"/>
    </location>
</feature>
<dbReference type="GO" id="GO:0005302">
    <property type="term" value="F:L-tyrosine transmembrane transporter activity"/>
    <property type="evidence" value="ECO:0007669"/>
    <property type="project" value="EnsemblFungi"/>
</dbReference>
<dbReference type="PANTHER" id="PTHR22950">
    <property type="entry name" value="AMINO ACID TRANSPORTER"/>
    <property type="match status" value="1"/>
</dbReference>
<comment type="similarity">
    <text evidence="2">Belongs to the amino acid/polyamine transporter 2 family.</text>
</comment>
<dbReference type="GO" id="GO:0090513">
    <property type="term" value="P:L-histidine transmembrane import into vacuole"/>
    <property type="evidence" value="ECO:0007669"/>
    <property type="project" value="EnsemblFungi"/>
</dbReference>
<evidence type="ECO:0000313" key="12">
    <source>
        <dbReference type="Proteomes" id="UP000030651"/>
    </source>
</evidence>
<evidence type="ECO:0000259" key="10">
    <source>
        <dbReference type="Pfam" id="PF01490"/>
    </source>
</evidence>
<feature type="transmembrane region" description="Helical" evidence="9">
    <location>
        <begin position="643"/>
        <end position="665"/>
    </location>
</feature>
<dbReference type="OMA" id="PMGIKYA"/>